<evidence type="ECO:0000259" key="6">
    <source>
        <dbReference type="SMART" id="SM00937"/>
    </source>
</evidence>
<protein>
    <recommendedName>
        <fullName evidence="6">Peptide chain release factor domain-containing protein</fullName>
    </recommendedName>
</protein>
<evidence type="ECO:0000256" key="1">
    <source>
        <dbReference type="ARBA" id="ARBA00004496"/>
    </source>
</evidence>
<dbReference type="PANTHER" id="PTHR43804">
    <property type="entry name" value="LD18447P"/>
    <property type="match status" value="1"/>
</dbReference>
<gene>
    <name evidence="7" type="ORF">METZ01_LOCUS70145</name>
</gene>
<organism evidence="7">
    <name type="scientific">marine metagenome</name>
    <dbReference type="NCBI Taxonomy" id="408172"/>
    <lineage>
        <taxon>unclassified sequences</taxon>
        <taxon>metagenomes</taxon>
        <taxon>ecological metagenomes</taxon>
    </lineage>
</organism>
<dbReference type="FunFam" id="3.30.70.1660:FF:000004">
    <property type="entry name" value="Peptide chain release factor 1"/>
    <property type="match status" value="1"/>
</dbReference>
<evidence type="ECO:0000256" key="2">
    <source>
        <dbReference type="ARBA" id="ARBA00010835"/>
    </source>
</evidence>
<keyword evidence="4" id="KW-0963">Cytoplasm</keyword>
<evidence type="ECO:0000256" key="5">
    <source>
        <dbReference type="ARBA" id="ARBA00022917"/>
    </source>
</evidence>
<evidence type="ECO:0000313" key="7">
    <source>
        <dbReference type="EMBL" id="SVA17291.1"/>
    </source>
</evidence>
<feature type="domain" description="Peptide chain release factor" evidence="6">
    <location>
        <begin position="100"/>
        <end position="214"/>
    </location>
</feature>
<dbReference type="InterPro" id="IPR004373">
    <property type="entry name" value="RF-1"/>
</dbReference>
<sequence>MKYLVKRKIVLTKLGYHSTLLFIVSTHIFEVRRKRDEMLDRLTSVEDRFDELNALLSDPEVVADYTQVQKYAKEQAVIREVVELARDFRRILEDLDGLKEMVNSESDGELLAMAKEEQASLEKERDEVEADLKLALVPADPNDDKNVIIEIRAGTGGEEAGLFASDLYRMYSRLAQRLNWKMEIINSNTTGIGGLKEVTFQVNGEMAYSQLKHESGVHRVQRVPATESSGRIHTSAATVAVLPEAEEVDIEVSQEDLQIDIYHASGHGGQNVQKVATAVRITHTPSGLVTTCQDERSQFKNKEKALAVLRSRLLAAEIAKQQKEITDARRSQVGSGDRSERVRTYNFPQGRVTDHRIGLTSYNLEQILDGDLMEFVEALVQEDQARKLENVGI</sequence>
<dbReference type="EMBL" id="UINC01004849">
    <property type="protein sequence ID" value="SVA17291.1"/>
    <property type="molecule type" value="Genomic_DNA"/>
</dbReference>
<dbReference type="Pfam" id="PF00472">
    <property type="entry name" value="RF-1"/>
    <property type="match status" value="1"/>
</dbReference>
<accession>A0A381TP71</accession>
<comment type="similarity">
    <text evidence="2">Belongs to the prokaryotic/mitochondrial release factor family.</text>
</comment>
<dbReference type="SMART" id="SM00937">
    <property type="entry name" value="PCRF"/>
    <property type="match status" value="1"/>
</dbReference>
<dbReference type="SUPFAM" id="SSF75620">
    <property type="entry name" value="Release factor"/>
    <property type="match status" value="1"/>
</dbReference>
<dbReference type="Gene3D" id="3.30.160.20">
    <property type="match status" value="1"/>
</dbReference>
<dbReference type="FunFam" id="3.30.70.1660:FF:000002">
    <property type="entry name" value="Peptide chain release factor 1"/>
    <property type="match status" value="1"/>
</dbReference>
<dbReference type="PANTHER" id="PTHR43804:SF7">
    <property type="entry name" value="LD18447P"/>
    <property type="match status" value="1"/>
</dbReference>
<evidence type="ECO:0000256" key="4">
    <source>
        <dbReference type="ARBA" id="ARBA00022490"/>
    </source>
</evidence>
<evidence type="ECO:0000256" key="3">
    <source>
        <dbReference type="ARBA" id="ARBA00022481"/>
    </source>
</evidence>
<dbReference type="InterPro" id="IPR045853">
    <property type="entry name" value="Pep_chain_release_fac_I_sf"/>
</dbReference>
<dbReference type="InterPro" id="IPR050057">
    <property type="entry name" value="Prokaryotic/Mito_RF"/>
</dbReference>
<name>A0A381TP71_9ZZZZ</name>
<dbReference type="InterPro" id="IPR005139">
    <property type="entry name" value="PCRF"/>
</dbReference>
<keyword evidence="3" id="KW-0488">Methylation</keyword>
<comment type="subcellular location">
    <subcellularLocation>
        <location evidence="1">Cytoplasm</location>
    </subcellularLocation>
</comment>
<dbReference type="NCBIfam" id="NF001859">
    <property type="entry name" value="PRK00591.1"/>
    <property type="match status" value="1"/>
</dbReference>
<reference evidence="7" key="1">
    <citation type="submission" date="2018-05" db="EMBL/GenBank/DDBJ databases">
        <authorList>
            <person name="Lanie J.A."/>
            <person name="Ng W.-L."/>
            <person name="Kazmierczak K.M."/>
            <person name="Andrzejewski T.M."/>
            <person name="Davidsen T.M."/>
            <person name="Wayne K.J."/>
            <person name="Tettelin H."/>
            <person name="Glass J.I."/>
            <person name="Rusch D."/>
            <person name="Podicherti R."/>
            <person name="Tsui H.-C.T."/>
            <person name="Winkler M.E."/>
        </authorList>
    </citation>
    <scope>NUCLEOTIDE SEQUENCE</scope>
</reference>
<proteinExistence type="inferred from homology"/>
<dbReference type="AlphaFoldDB" id="A0A381TP71"/>
<dbReference type="FunFam" id="3.30.160.20:FF:000004">
    <property type="entry name" value="Peptide chain release factor 1"/>
    <property type="match status" value="1"/>
</dbReference>
<dbReference type="GO" id="GO:0005829">
    <property type="term" value="C:cytosol"/>
    <property type="evidence" value="ECO:0007669"/>
    <property type="project" value="UniProtKB-ARBA"/>
</dbReference>
<dbReference type="Gene3D" id="6.10.140.1950">
    <property type="match status" value="1"/>
</dbReference>
<dbReference type="InterPro" id="IPR000352">
    <property type="entry name" value="Pep_chain_release_fac_I"/>
</dbReference>
<keyword evidence="5" id="KW-0648">Protein biosynthesis</keyword>
<dbReference type="NCBIfam" id="TIGR00019">
    <property type="entry name" value="prfA"/>
    <property type="match status" value="1"/>
</dbReference>
<dbReference type="HAMAP" id="MF_00093">
    <property type="entry name" value="Rel_fac_1"/>
    <property type="match status" value="1"/>
</dbReference>
<dbReference type="GO" id="GO:0016149">
    <property type="term" value="F:translation release factor activity, codon specific"/>
    <property type="evidence" value="ECO:0007669"/>
    <property type="project" value="InterPro"/>
</dbReference>
<dbReference type="Gene3D" id="3.30.70.1660">
    <property type="match status" value="2"/>
</dbReference>
<dbReference type="Pfam" id="PF03462">
    <property type="entry name" value="PCRF"/>
    <property type="match status" value="1"/>
</dbReference>